<accession>A0ACB8XMB1</accession>
<organism evidence="1 2">
    <name type="scientific">Arctium lappa</name>
    <name type="common">Greater burdock</name>
    <name type="synonym">Lappa major</name>
    <dbReference type="NCBI Taxonomy" id="4217"/>
    <lineage>
        <taxon>Eukaryota</taxon>
        <taxon>Viridiplantae</taxon>
        <taxon>Streptophyta</taxon>
        <taxon>Embryophyta</taxon>
        <taxon>Tracheophyta</taxon>
        <taxon>Spermatophyta</taxon>
        <taxon>Magnoliopsida</taxon>
        <taxon>eudicotyledons</taxon>
        <taxon>Gunneridae</taxon>
        <taxon>Pentapetalae</taxon>
        <taxon>asterids</taxon>
        <taxon>campanulids</taxon>
        <taxon>Asterales</taxon>
        <taxon>Asteraceae</taxon>
        <taxon>Carduoideae</taxon>
        <taxon>Cardueae</taxon>
        <taxon>Arctiinae</taxon>
        <taxon>Arctium</taxon>
    </lineage>
</organism>
<name>A0ACB8XMB1_ARCLA</name>
<proteinExistence type="predicted"/>
<reference evidence="2" key="1">
    <citation type="journal article" date="2022" name="Mol. Ecol. Resour.">
        <title>The genomes of chicory, endive, great burdock and yacon provide insights into Asteraceae palaeo-polyploidization history and plant inulin production.</title>
        <authorList>
            <person name="Fan W."/>
            <person name="Wang S."/>
            <person name="Wang H."/>
            <person name="Wang A."/>
            <person name="Jiang F."/>
            <person name="Liu H."/>
            <person name="Zhao H."/>
            <person name="Xu D."/>
            <person name="Zhang Y."/>
        </authorList>
    </citation>
    <scope>NUCLEOTIDE SEQUENCE [LARGE SCALE GENOMIC DNA]</scope>
    <source>
        <strain evidence="2">cv. Niubang</strain>
    </source>
</reference>
<evidence type="ECO:0000313" key="1">
    <source>
        <dbReference type="EMBL" id="KAI3669571.1"/>
    </source>
</evidence>
<protein>
    <submittedName>
        <fullName evidence="1">Uncharacterized protein</fullName>
    </submittedName>
</protein>
<comment type="caution">
    <text evidence="1">The sequence shown here is derived from an EMBL/GenBank/DDBJ whole genome shotgun (WGS) entry which is preliminary data.</text>
</comment>
<reference evidence="1 2" key="2">
    <citation type="journal article" date="2022" name="Mol. Ecol. Resour.">
        <title>The genomes of chicory, endive, great burdock and yacon provide insights into Asteraceae paleo-polyploidization history and plant inulin production.</title>
        <authorList>
            <person name="Fan W."/>
            <person name="Wang S."/>
            <person name="Wang H."/>
            <person name="Wang A."/>
            <person name="Jiang F."/>
            <person name="Liu H."/>
            <person name="Zhao H."/>
            <person name="Xu D."/>
            <person name="Zhang Y."/>
        </authorList>
    </citation>
    <scope>NUCLEOTIDE SEQUENCE [LARGE SCALE GENOMIC DNA]</scope>
    <source>
        <strain evidence="2">cv. Niubang</strain>
    </source>
</reference>
<sequence length="191" mass="21722">MVSTLNKIWMGTYRLRVFLANKGEKGTDRDRLYYHGKTYVDSGNQTEVKMHENFNNRSFADVVKTGRKIEPKEDNPNQQVLGEWEADKDTLEYLQECAVMLERLVRKLQEAMGWTDATDLAGCWMNCYCGLLGSTWSSLIVFIFVRVGLLVDQVQRRAEWTVFAAMGRLVIGCISLEMDLLASLLVGLPVG</sequence>
<dbReference type="EMBL" id="CM042062">
    <property type="protein sequence ID" value="KAI3669571.1"/>
    <property type="molecule type" value="Genomic_DNA"/>
</dbReference>
<keyword evidence="2" id="KW-1185">Reference proteome</keyword>
<evidence type="ECO:0000313" key="2">
    <source>
        <dbReference type="Proteomes" id="UP001055879"/>
    </source>
</evidence>
<dbReference type="Proteomes" id="UP001055879">
    <property type="component" value="Linkage Group LG16"/>
</dbReference>
<gene>
    <name evidence="1" type="ORF">L6452_40811</name>
</gene>